<name>A0A9X2KY97_9FLAO</name>
<dbReference type="Gene3D" id="1.10.260.40">
    <property type="entry name" value="lambda repressor-like DNA-binding domains"/>
    <property type="match status" value="1"/>
</dbReference>
<dbReference type="GO" id="GO:0003677">
    <property type="term" value="F:DNA binding"/>
    <property type="evidence" value="ECO:0007669"/>
    <property type="project" value="InterPro"/>
</dbReference>
<accession>A0A9X2KY97</accession>
<proteinExistence type="predicted"/>
<dbReference type="AlphaFoldDB" id="A0A9X2KY97"/>
<gene>
    <name evidence="1" type="ORF">MKO06_11590</name>
</gene>
<dbReference type="Proteomes" id="UP001155280">
    <property type="component" value="Unassembled WGS sequence"/>
</dbReference>
<organism evidence="1 2">
    <name type="scientific">Christiangramia oceanisediminis</name>
    <dbReference type="NCBI Taxonomy" id="2920386"/>
    <lineage>
        <taxon>Bacteria</taxon>
        <taxon>Pseudomonadati</taxon>
        <taxon>Bacteroidota</taxon>
        <taxon>Flavobacteriia</taxon>
        <taxon>Flavobacteriales</taxon>
        <taxon>Flavobacteriaceae</taxon>
        <taxon>Christiangramia</taxon>
    </lineage>
</organism>
<evidence type="ECO:0000313" key="2">
    <source>
        <dbReference type="Proteomes" id="UP001155280"/>
    </source>
</evidence>
<sequence length="82" mass="10011">MADRNKKIVEFLYHKWISKITNNSDFAKNHNIDEKTVRLIKERKDYRTSLETIENICEAENLNLSQFFREVEEMFPEVKFRK</sequence>
<dbReference type="InterPro" id="IPR010982">
    <property type="entry name" value="Lambda_DNA-bd_dom_sf"/>
</dbReference>
<keyword evidence="2" id="KW-1185">Reference proteome</keyword>
<dbReference type="RefSeq" id="WP_241551318.1">
    <property type="nucleotide sequence ID" value="NZ_JANCNS010000002.1"/>
</dbReference>
<protein>
    <submittedName>
        <fullName evidence="1">Transcriptional regulator</fullName>
    </submittedName>
</protein>
<evidence type="ECO:0000313" key="1">
    <source>
        <dbReference type="EMBL" id="MCP9200555.1"/>
    </source>
</evidence>
<comment type="caution">
    <text evidence="1">The sequence shown here is derived from an EMBL/GenBank/DDBJ whole genome shotgun (WGS) entry which is preliminary data.</text>
</comment>
<reference evidence="1" key="1">
    <citation type="submission" date="2022-07" db="EMBL/GenBank/DDBJ databases">
        <title>Gramela sediminis sp. nov., isolated from deep-sea sediment of the Indian Ocean.</title>
        <authorList>
            <person name="Shi H."/>
        </authorList>
    </citation>
    <scope>NUCLEOTIDE SEQUENCE</scope>
    <source>
        <strain evidence="1">GC03-9</strain>
    </source>
</reference>
<dbReference type="EMBL" id="JANCNS010000002">
    <property type="protein sequence ID" value="MCP9200555.1"/>
    <property type="molecule type" value="Genomic_DNA"/>
</dbReference>